<keyword evidence="2" id="KW-0472">Membrane</keyword>
<keyword evidence="2" id="KW-0812">Transmembrane</keyword>
<dbReference type="PANTHER" id="PTHR37471:SF1">
    <property type="entry name" value="AB HYDROLASE-1 DOMAIN-CONTAINING PROTEIN"/>
    <property type="match status" value="1"/>
</dbReference>
<keyword evidence="2" id="KW-1133">Transmembrane helix</keyword>
<evidence type="ECO:0008006" key="5">
    <source>
        <dbReference type="Google" id="ProtNLM"/>
    </source>
</evidence>
<dbReference type="OrthoDB" id="6431331at2759"/>
<reference evidence="3 4" key="1">
    <citation type="journal article" date="2011" name="J. Gen. Appl. Microbiol.">
        <title>Draft genome sequencing of the enigmatic basidiomycete Mixia osmundae.</title>
        <authorList>
            <person name="Nishida H."/>
            <person name="Nagatsuka Y."/>
            <person name="Sugiyama J."/>
        </authorList>
    </citation>
    <scope>NUCLEOTIDE SEQUENCE [LARGE SCALE GENOMIC DNA]</scope>
    <source>
        <strain evidence="4">CBS 9802 / IAM 14324 / JCM 22182 / KY 12970</strain>
    </source>
</reference>
<evidence type="ECO:0000313" key="3">
    <source>
        <dbReference type="EMBL" id="GAA98392.1"/>
    </source>
</evidence>
<gene>
    <name evidence="3" type="primary">Mo05078</name>
    <name evidence="3" type="ORF">E5Q_05078</name>
</gene>
<dbReference type="eggNOG" id="ENOG502QW6Q">
    <property type="taxonomic scope" value="Eukaryota"/>
</dbReference>
<evidence type="ECO:0000313" key="4">
    <source>
        <dbReference type="Proteomes" id="UP000009131"/>
    </source>
</evidence>
<dbReference type="InParanoid" id="G7E6D2"/>
<dbReference type="AlphaFoldDB" id="G7E6D2"/>
<accession>G7E6D2</accession>
<dbReference type="InterPro" id="IPR029058">
    <property type="entry name" value="AB_hydrolase_fold"/>
</dbReference>
<name>G7E6D2_MIXOS</name>
<comment type="caution">
    <text evidence="3">The sequence shown here is derived from an EMBL/GenBank/DDBJ whole genome shotgun (WGS) entry which is preliminary data.</text>
</comment>
<dbReference type="SUPFAM" id="SSF53474">
    <property type="entry name" value="alpha/beta-Hydrolases"/>
    <property type="match status" value="1"/>
</dbReference>
<sequence length="611" mass="69482">MFPDWLSIRIALRIAIGFLTLIAPLAFLVVGFTLKYTWPAPFLALVAPHWTIAHPRLAWTFNVYAASEVGFWFTDRAVRYWVEHSGRGAPALSQEERWELVRKVAGAEEDTWNGFLASWFTYKHNVLPSSESKPSEHSDEGASGSNEEAGRATKDDASTQGNGRFRARDWRNEDHHAYVREIEHPRVGAEKEDVGHDDVAEWLSAMFFNRTLTELRKDDQLSEELDSMVIYLASGMQPPNYTFQTGRSGKVTSFKPYFDRFRTRHCPLLFYACTSLLAQGGDLIMWLCGFRHYGQASGLMLPPVFMRRSLSADARARLPEPRTEQEISDKNLAKRVGYWYYPGAKGKENALPIVYMHGMSGTYGPLAFIIMLARITGRPVFIPEFPYVMMRLHWPGLIIVRRQTALAVKAMLAARGFKQSIMVGHSLGSVPLAWLRHDAPELCAGAVLVDPSSIVLHRAHCCRNFFRQNPRTAASIFFEYFAKERAMGHFMGRHLEFSDSMLFAPTHVRPPPPIPPQYITHERTEANKNHVYGPTLPDKQYVTVYVSCNDCIVPADLVKQYCDKTGIDCVEMEHLDHATVLFSPYWLKTICHRTEEISADLESALRETKAR</sequence>
<dbReference type="EMBL" id="BABT02000150">
    <property type="protein sequence ID" value="GAA98392.1"/>
    <property type="molecule type" value="Genomic_DNA"/>
</dbReference>
<reference evidence="3 4" key="2">
    <citation type="journal article" date="2012" name="Open Biol.">
        <title>Characteristics of nucleosomes and linker DNA regions on the genome of the basidiomycete Mixia osmundae revealed by mono- and dinucleosome mapping.</title>
        <authorList>
            <person name="Nishida H."/>
            <person name="Kondo S."/>
            <person name="Matsumoto T."/>
            <person name="Suzuki Y."/>
            <person name="Yoshikawa H."/>
            <person name="Taylor T.D."/>
            <person name="Sugiyama J."/>
        </authorList>
    </citation>
    <scope>NUCLEOTIDE SEQUENCE [LARGE SCALE GENOMIC DNA]</scope>
    <source>
        <strain evidence="4">CBS 9802 / IAM 14324 / JCM 22182 / KY 12970</strain>
    </source>
</reference>
<dbReference type="STRING" id="764103.G7E6D2"/>
<dbReference type="PANTHER" id="PTHR37471">
    <property type="entry name" value="UNNAMED PRODUCT"/>
    <property type="match status" value="1"/>
</dbReference>
<feature type="region of interest" description="Disordered" evidence="1">
    <location>
        <begin position="130"/>
        <end position="167"/>
    </location>
</feature>
<dbReference type="Proteomes" id="UP000009131">
    <property type="component" value="Unassembled WGS sequence"/>
</dbReference>
<feature type="compositionally biased region" description="Basic and acidic residues" evidence="1">
    <location>
        <begin position="148"/>
        <end position="157"/>
    </location>
</feature>
<dbReference type="RefSeq" id="XP_014569102.1">
    <property type="nucleotide sequence ID" value="XM_014713616.1"/>
</dbReference>
<evidence type="ECO:0000256" key="2">
    <source>
        <dbReference type="SAM" id="Phobius"/>
    </source>
</evidence>
<feature type="transmembrane region" description="Helical" evidence="2">
    <location>
        <begin position="12"/>
        <end position="34"/>
    </location>
</feature>
<protein>
    <recommendedName>
        <fullName evidence="5">AB hydrolase-1 domain-containing protein</fullName>
    </recommendedName>
</protein>
<proteinExistence type="predicted"/>
<dbReference type="Gene3D" id="3.40.50.1820">
    <property type="entry name" value="alpha/beta hydrolase"/>
    <property type="match status" value="1"/>
</dbReference>
<keyword evidence="4" id="KW-1185">Reference proteome</keyword>
<evidence type="ECO:0000256" key="1">
    <source>
        <dbReference type="SAM" id="MobiDB-lite"/>
    </source>
</evidence>
<dbReference type="HOGENOM" id="CLU_023809_0_0_1"/>
<dbReference type="OMA" id="WMKPASK"/>
<organism evidence="3 4">
    <name type="scientific">Mixia osmundae (strain CBS 9802 / IAM 14324 / JCM 22182 / KY 12970)</name>
    <dbReference type="NCBI Taxonomy" id="764103"/>
    <lineage>
        <taxon>Eukaryota</taxon>
        <taxon>Fungi</taxon>
        <taxon>Dikarya</taxon>
        <taxon>Basidiomycota</taxon>
        <taxon>Pucciniomycotina</taxon>
        <taxon>Mixiomycetes</taxon>
        <taxon>Mixiales</taxon>
        <taxon>Mixiaceae</taxon>
        <taxon>Mixia</taxon>
    </lineage>
</organism>